<keyword evidence="1" id="KW-0677">Repeat</keyword>
<evidence type="ECO:0000313" key="4">
    <source>
        <dbReference type="Proteomes" id="UP000242913"/>
    </source>
</evidence>
<sequence length="62" mass="6074">MGPPGLMGETGPRGPPGKRGEPGPPGPSGLPGEVGLSAGHCESSCGIQEIIAPSLLELDVDN</sequence>
<gene>
    <name evidence="3" type="ORF">X798_07550</name>
</gene>
<accession>A0A238BKQ4</accession>
<dbReference type="EMBL" id="KZ271016">
    <property type="protein sequence ID" value="OZC05476.1"/>
    <property type="molecule type" value="Genomic_DNA"/>
</dbReference>
<feature type="region of interest" description="Disordered" evidence="2">
    <location>
        <begin position="1"/>
        <end position="40"/>
    </location>
</feature>
<evidence type="ECO:0000256" key="1">
    <source>
        <dbReference type="ARBA" id="ARBA00022737"/>
    </source>
</evidence>
<dbReference type="InterPro" id="IPR008160">
    <property type="entry name" value="Collagen"/>
</dbReference>
<keyword evidence="4" id="KW-1185">Reference proteome</keyword>
<dbReference type="Pfam" id="PF01391">
    <property type="entry name" value="Collagen"/>
    <property type="match status" value="1"/>
</dbReference>
<evidence type="ECO:0000313" key="3">
    <source>
        <dbReference type="EMBL" id="OZC05476.1"/>
    </source>
</evidence>
<organism evidence="3 4">
    <name type="scientific">Onchocerca flexuosa</name>
    <dbReference type="NCBI Taxonomy" id="387005"/>
    <lineage>
        <taxon>Eukaryota</taxon>
        <taxon>Metazoa</taxon>
        <taxon>Ecdysozoa</taxon>
        <taxon>Nematoda</taxon>
        <taxon>Chromadorea</taxon>
        <taxon>Rhabditida</taxon>
        <taxon>Spirurina</taxon>
        <taxon>Spiruromorpha</taxon>
        <taxon>Filarioidea</taxon>
        <taxon>Onchocercidae</taxon>
        <taxon>Onchocerca</taxon>
    </lineage>
</organism>
<protein>
    <recommendedName>
        <fullName evidence="5">Collagen triple helix repeat protein</fullName>
    </recommendedName>
</protein>
<reference evidence="3 4" key="1">
    <citation type="submission" date="2015-12" db="EMBL/GenBank/DDBJ databases">
        <title>Draft genome of the nematode, Onchocerca flexuosa.</title>
        <authorList>
            <person name="Mitreva M."/>
        </authorList>
    </citation>
    <scope>NUCLEOTIDE SEQUENCE [LARGE SCALE GENOMIC DNA]</scope>
    <source>
        <strain evidence="3">Red Deer</strain>
    </source>
</reference>
<proteinExistence type="predicted"/>
<dbReference type="Proteomes" id="UP000242913">
    <property type="component" value="Unassembled WGS sequence"/>
</dbReference>
<dbReference type="AlphaFoldDB" id="A0A238BKQ4"/>
<name>A0A238BKQ4_9BILA</name>
<evidence type="ECO:0000256" key="2">
    <source>
        <dbReference type="SAM" id="MobiDB-lite"/>
    </source>
</evidence>
<evidence type="ECO:0008006" key="5">
    <source>
        <dbReference type="Google" id="ProtNLM"/>
    </source>
</evidence>